<reference evidence="3" key="1">
    <citation type="journal article" date="2018" name="DNA Res.">
        <title>Multiple hybrid de novo genome assembly of finger millet, an orphan allotetraploid crop.</title>
        <authorList>
            <person name="Hatakeyama M."/>
            <person name="Aluri S."/>
            <person name="Balachadran M.T."/>
            <person name="Sivarajan S.R."/>
            <person name="Patrignani A."/>
            <person name="Gruter S."/>
            <person name="Poveda L."/>
            <person name="Shimizu-Inatsugi R."/>
            <person name="Baeten J."/>
            <person name="Francoijs K.J."/>
            <person name="Nataraja K.N."/>
            <person name="Reddy Y.A.N."/>
            <person name="Phadnis S."/>
            <person name="Ravikumar R.L."/>
            <person name="Schlapbach R."/>
            <person name="Sreeman S.M."/>
            <person name="Shimizu K.K."/>
        </authorList>
    </citation>
    <scope>NUCLEOTIDE SEQUENCE</scope>
</reference>
<feature type="transmembrane region" description="Helical" evidence="1">
    <location>
        <begin position="18"/>
        <end position="38"/>
    </location>
</feature>
<dbReference type="Pfam" id="PF13968">
    <property type="entry name" value="DUF4220"/>
    <property type="match status" value="1"/>
</dbReference>
<evidence type="ECO:0000313" key="3">
    <source>
        <dbReference type="EMBL" id="GJN39216.1"/>
    </source>
</evidence>
<keyword evidence="1" id="KW-1133">Transmembrane helix</keyword>
<dbReference type="PANTHER" id="PTHR31325">
    <property type="entry name" value="OS01G0798800 PROTEIN-RELATED"/>
    <property type="match status" value="1"/>
</dbReference>
<reference evidence="3" key="2">
    <citation type="submission" date="2021-12" db="EMBL/GenBank/DDBJ databases">
        <title>Resequencing data analysis of finger millet.</title>
        <authorList>
            <person name="Hatakeyama M."/>
            <person name="Aluri S."/>
            <person name="Balachadran M.T."/>
            <person name="Sivarajan S.R."/>
            <person name="Poveda L."/>
            <person name="Shimizu-Inatsugi R."/>
            <person name="Schlapbach R."/>
            <person name="Sreeman S.M."/>
            <person name="Shimizu K.K."/>
        </authorList>
    </citation>
    <scope>NUCLEOTIDE SEQUENCE</scope>
</reference>
<keyword evidence="1" id="KW-0812">Transmembrane</keyword>
<feature type="domain" description="DUF4220" evidence="2">
    <location>
        <begin position="150"/>
        <end position="260"/>
    </location>
</feature>
<dbReference type="Pfam" id="PF04578">
    <property type="entry name" value="DUF594"/>
    <property type="match status" value="1"/>
</dbReference>
<proteinExistence type="predicted"/>
<evidence type="ECO:0000259" key="2">
    <source>
        <dbReference type="Pfam" id="PF13968"/>
    </source>
</evidence>
<dbReference type="Proteomes" id="UP001054889">
    <property type="component" value="Unassembled WGS sequence"/>
</dbReference>
<keyword evidence="1" id="KW-0472">Membrane</keyword>
<evidence type="ECO:0000256" key="1">
    <source>
        <dbReference type="SAM" id="Phobius"/>
    </source>
</evidence>
<protein>
    <recommendedName>
        <fullName evidence="2">DUF4220 domain-containing protein</fullName>
    </recommendedName>
</protein>
<feature type="transmembrane region" description="Helical" evidence="1">
    <location>
        <begin position="82"/>
        <end position="100"/>
    </location>
</feature>
<feature type="transmembrane region" description="Helical" evidence="1">
    <location>
        <begin position="50"/>
        <end position="70"/>
    </location>
</feature>
<accession>A0AAV5FWN4</accession>
<sequence length="386" mass="43625">MTRAMEALSPLLNHPRKMIIQVEALVTAATALLFLQLILGSCKRRWHNSIVKVVLSLSNAVMFPLILYTLGVMQSSPIKNSVYPVLAVSLLMAAGGTNAVRQYDFNDKKKLLEYVIEMARYSHNGKIVANWMKKQTNDDHQNDSDPESLKGYNYPVRYKPLGLHGNGVITVDQIWSCCSNSDNGKALKDVCLSFALFELLKRRHFGFVCAEASLPETKDFVFKCLLPTENHYKRAFRIIEMELGFCYDFFFTKYHSIYIAWMAPQKPAAEVSGTMKMYIARSLISTHGNLTNGETSLISTNVKLGKQLELLQDGNQCWKVLADFWAEAIIYIAPSHMTVKQHMEHLENGGEFLTQIWAMLSHCGILNLESDKDQGAKPDQFTPEIV</sequence>
<dbReference type="AlphaFoldDB" id="A0AAV5FWN4"/>
<dbReference type="InterPro" id="IPR025315">
    <property type="entry name" value="DUF4220"/>
</dbReference>
<keyword evidence="4" id="KW-1185">Reference proteome</keyword>
<evidence type="ECO:0000313" key="4">
    <source>
        <dbReference type="Proteomes" id="UP001054889"/>
    </source>
</evidence>
<comment type="caution">
    <text evidence="3">The sequence shown here is derived from an EMBL/GenBank/DDBJ whole genome shotgun (WGS) entry which is preliminary data.</text>
</comment>
<name>A0AAV5FWN4_ELECO</name>
<dbReference type="InterPro" id="IPR007658">
    <property type="entry name" value="DUF594"/>
</dbReference>
<gene>
    <name evidence="3" type="primary">gb28320</name>
    <name evidence="3" type="ORF">PR202_gb28320</name>
</gene>
<dbReference type="EMBL" id="BQKI01000097">
    <property type="protein sequence ID" value="GJN39216.1"/>
    <property type="molecule type" value="Genomic_DNA"/>
</dbReference>
<organism evidence="3 4">
    <name type="scientific">Eleusine coracana subsp. coracana</name>
    <dbReference type="NCBI Taxonomy" id="191504"/>
    <lineage>
        <taxon>Eukaryota</taxon>
        <taxon>Viridiplantae</taxon>
        <taxon>Streptophyta</taxon>
        <taxon>Embryophyta</taxon>
        <taxon>Tracheophyta</taxon>
        <taxon>Spermatophyta</taxon>
        <taxon>Magnoliopsida</taxon>
        <taxon>Liliopsida</taxon>
        <taxon>Poales</taxon>
        <taxon>Poaceae</taxon>
        <taxon>PACMAD clade</taxon>
        <taxon>Chloridoideae</taxon>
        <taxon>Cynodonteae</taxon>
        <taxon>Eleusininae</taxon>
        <taxon>Eleusine</taxon>
    </lineage>
</organism>